<keyword evidence="2" id="KW-1185">Reference proteome</keyword>
<evidence type="ECO:0000313" key="1">
    <source>
        <dbReference type="EMBL" id="ORZ36884.1"/>
    </source>
</evidence>
<evidence type="ECO:0000313" key="2">
    <source>
        <dbReference type="Proteomes" id="UP000193411"/>
    </source>
</evidence>
<dbReference type="AlphaFoldDB" id="A0A1Y2HSG9"/>
<gene>
    <name evidence="1" type="ORF">BCR44DRAFT_1061488</name>
</gene>
<protein>
    <submittedName>
        <fullName evidence="1">Uncharacterized protein</fullName>
    </submittedName>
</protein>
<accession>A0A1Y2HSG9</accession>
<sequence>MLHRFFVASRAALNPKLRPRLVSLLRDDWPLCRQLLDTLAPTAYHAFASLTTVATLNHESEAIVCALVEAWQVICTDLRGFEGQLQQWATTTVDEETRCVRISCDEKKGQRVSAVQRCLMSL</sequence>
<proteinExistence type="predicted"/>
<dbReference type="Proteomes" id="UP000193411">
    <property type="component" value="Unassembled WGS sequence"/>
</dbReference>
<dbReference type="EMBL" id="MCFL01000015">
    <property type="protein sequence ID" value="ORZ36884.1"/>
    <property type="molecule type" value="Genomic_DNA"/>
</dbReference>
<reference evidence="1 2" key="1">
    <citation type="submission" date="2016-07" db="EMBL/GenBank/DDBJ databases">
        <title>Pervasive Adenine N6-methylation of Active Genes in Fungi.</title>
        <authorList>
            <consortium name="DOE Joint Genome Institute"/>
            <person name="Mondo S.J."/>
            <person name="Dannebaum R.O."/>
            <person name="Kuo R.C."/>
            <person name="Labutti K."/>
            <person name="Haridas S."/>
            <person name="Kuo A."/>
            <person name="Salamov A."/>
            <person name="Ahrendt S.R."/>
            <person name="Lipzen A."/>
            <person name="Sullivan W."/>
            <person name="Andreopoulos W.B."/>
            <person name="Clum A."/>
            <person name="Lindquist E."/>
            <person name="Daum C."/>
            <person name="Ramamoorthy G.K."/>
            <person name="Gryganskyi A."/>
            <person name="Culley D."/>
            <person name="Magnuson J.K."/>
            <person name="James T.Y."/>
            <person name="O'Malley M.A."/>
            <person name="Stajich J.E."/>
            <person name="Spatafora J.W."/>
            <person name="Visel A."/>
            <person name="Grigoriev I.V."/>
        </authorList>
    </citation>
    <scope>NUCLEOTIDE SEQUENCE [LARGE SCALE GENOMIC DNA]</scope>
    <source>
        <strain evidence="1 2">PL171</strain>
    </source>
</reference>
<comment type="caution">
    <text evidence="1">The sequence shown here is derived from an EMBL/GenBank/DDBJ whole genome shotgun (WGS) entry which is preliminary data.</text>
</comment>
<organism evidence="1 2">
    <name type="scientific">Catenaria anguillulae PL171</name>
    <dbReference type="NCBI Taxonomy" id="765915"/>
    <lineage>
        <taxon>Eukaryota</taxon>
        <taxon>Fungi</taxon>
        <taxon>Fungi incertae sedis</taxon>
        <taxon>Blastocladiomycota</taxon>
        <taxon>Blastocladiomycetes</taxon>
        <taxon>Blastocladiales</taxon>
        <taxon>Catenariaceae</taxon>
        <taxon>Catenaria</taxon>
    </lineage>
</organism>
<name>A0A1Y2HSG9_9FUNG</name>